<comment type="caution">
    <text evidence="1">The sequence shown here is derived from an EMBL/GenBank/DDBJ whole genome shotgun (WGS) entry which is preliminary data.</text>
</comment>
<accession>A0A7V7P5G0</accession>
<gene>
    <name evidence="1" type="ORF">F7R14_07140</name>
</gene>
<dbReference type="EMBL" id="VZPO01000003">
    <property type="protein sequence ID" value="KAB0505882.1"/>
    <property type="molecule type" value="Genomic_DNA"/>
</dbReference>
<reference evidence="1 2" key="1">
    <citation type="submission" date="2019-09" db="EMBL/GenBank/DDBJ databases">
        <title>Draft genome sequences of 48 bacterial type strains from the CCUG.</title>
        <authorList>
            <person name="Tunovic T."/>
            <person name="Pineiro-Iglesias B."/>
            <person name="Unosson C."/>
            <person name="Inganas E."/>
            <person name="Ohlen M."/>
            <person name="Cardew S."/>
            <person name="Jensie-Markopoulos S."/>
            <person name="Salva-Serra F."/>
            <person name="Jaen-Luchoro D."/>
            <person name="Karlsson R."/>
            <person name="Svensson-Stadler L."/>
            <person name="Chun J."/>
            <person name="Moore E."/>
        </authorList>
    </citation>
    <scope>NUCLEOTIDE SEQUENCE [LARGE SCALE GENOMIC DNA]</scope>
    <source>
        <strain evidence="1 2">CCUG 51522</strain>
    </source>
</reference>
<name>A0A7V7P5G0_9PSED</name>
<dbReference type="Proteomes" id="UP000434925">
    <property type="component" value="Unassembled WGS sequence"/>
</dbReference>
<sequence length="63" mass="6508">MGAGLLAKAVSQLASMLNVKPLSRASPLPQGVVVDSYSRDSTPNSSHTDSARWNVALAAGMPQ</sequence>
<proteinExistence type="predicted"/>
<evidence type="ECO:0000313" key="2">
    <source>
        <dbReference type="Proteomes" id="UP000434925"/>
    </source>
</evidence>
<dbReference type="AlphaFoldDB" id="A0A7V7P5G0"/>
<organism evidence="1 2">
    <name type="scientific">Pseudomonas lini</name>
    <dbReference type="NCBI Taxonomy" id="163011"/>
    <lineage>
        <taxon>Bacteria</taxon>
        <taxon>Pseudomonadati</taxon>
        <taxon>Pseudomonadota</taxon>
        <taxon>Gammaproteobacteria</taxon>
        <taxon>Pseudomonadales</taxon>
        <taxon>Pseudomonadaceae</taxon>
        <taxon>Pseudomonas</taxon>
    </lineage>
</organism>
<protein>
    <submittedName>
        <fullName evidence="1">Uncharacterized protein</fullName>
    </submittedName>
</protein>
<evidence type="ECO:0000313" key="1">
    <source>
        <dbReference type="EMBL" id="KAB0505882.1"/>
    </source>
</evidence>